<evidence type="ECO:0000313" key="1">
    <source>
        <dbReference type="EMBL" id="MFB9378880.1"/>
    </source>
</evidence>
<dbReference type="RefSeq" id="WP_380134186.1">
    <property type="nucleotide sequence ID" value="NZ_JBHLUI010000001.1"/>
</dbReference>
<dbReference type="Gene3D" id="1.25.40.10">
    <property type="entry name" value="Tetratricopeptide repeat domain"/>
    <property type="match status" value="1"/>
</dbReference>
<protein>
    <submittedName>
        <fullName evidence="1">Tetratricopeptide repeat protein</fullName>
    </submittedName>
</protein>
<dbReference type="EMBL" id="JBHMDM010000012">
    <property type="protein sequence ID" value="MFB9378880.1"/>
    <property type="molecule type" value="Genomic_DNA"/>
</dbReference>
<evidence type="ECO:0000313" key="2">
    <source>
        <dbReference type="Proteomes" id="UP001589748"/>
    </source>
</evidence>
<proteinExistence type="predicted"/>
<accession>A0ABV5LXT6</accession>
<sequence>MSDEDEGRNGRPAGDLYDWVRRAEELLARGEAAQAAVLLGRARTEVPDSVGVLEALARAQYDSGDVGAAADSFRTIVGLRPDADYAHFGLGLSLSRLGRFHLAAEHLELASAMRPDRAEYLDRLRQVRATLAARQSPGSP</sequence>
<gene>
    <name evidence="1" type="ORF">ACFFVI_18125</name>
</gene>
<reference evidence="1 2" key="1">
    <citation type="submission" date="2024-09" db="EMBL/GenBank/DDBJ databases">
        <authorList>
            <person name="Sun Q."/>
            <person name="Mori K."/>
        </authorList>
    </citation>
    <scope>NUCLEOTIDE SEQUENCE [LARGE SCALE GENOMIC DNA]</scope>
    <source>
        <strain evidence="1 2">TISTR 1856</strain>
    </source>
</reference>
<organism evidence="1 2">
    <name type="scientific">Kineococcus gynurae</name>
    <dbReference type="NCBI Taxonomy" id="452979"/>
    <lineage>
        <taxon>Bacteria</taxon>
        <taxon>Bacillati</taxon>
        <taxon>Actinomycetota</taxon>
        <taxon>Actinomycetes</taxon>
        <taxon>Kineosporiales</taxon>
        <taxon>Kineosporiaceae</taxon>
        <taxon>Kineococcus</taxon>
    </lineage>
</organism>
<comment type="caution">
    <text evidence="1">The sequence shown here is derived from an EMBL/GenBank/DDBJ whole genome shotgun (WGS) entry which is preliminary data.</text>
</comment>
<name>A0ABV5LXT6_9ACTN</name>
<dbReference type="SUPFAM" id="SSF48452">
    <property type="entry name" value="TPR-like"/>
    <property type="match status" value="1"/>
</dbReference>
<keyword evidence="2" id="KW-1185">Reference proteome</keyword>
<dbReference type="Pfam" id="PF13432">
    <property type="entry name" value="TPR_16"/>
    <property type="match status" value="1"/>
</dbReference>
<dbReference type="InterPro" id="IPR011990">
    <property type="entry name" value="TPR-like_helical_dom_sf"/>
</dbReference>
<dbReference type="Proteomes" id="UP001589748">
    <property type="component" value="Unassembled WGS sequence"/>
</dbReference>